<dbReference type="InterPro" id="IPR016024">
    <property type="entry name" value="ARM-type_fold"/>
</dbReference>
<dbReference type="eggNOG" id="KOG1877">
    <property type="taxonomic scope" value="Eukaryota"/>
</dbReference>
<dbReference type="KEGG" id="ddi:DDB_G0290359"/>
<dbReference type="OMA" id="VGTKYQT"/>
<protein>
    <submittedName>
        <fullName evidence="3">Uncharacterized protein</fullName>
    </submittedName>
</protein>
<dbReference type="InterPro" id="IPR049152">
    <property type="entry name" value="EFR3-like_ARM"/>
</dbReference>
<proteinExistence type="inferred from homology"/>
<comment type="similarity">
    <text evidence="1">Belongs to the EFR3 family.</text>
</comment>
<feature type="compositionally biased region" description="Acidic residues" evidence="2">
    <location>
        <begin position="707"/>
        <end position="716"/>
    </location>
</feature>
<feature type="compositionally biased region" description="Basic and acidic residues" evidence="2">
    <location>
        <begin position="696"/>
        <end position="706"/>
    </location>
</feature>
<dbReference type="HOGENOM" id="CLU_310896_0_0_1"/>
<dbReference type="STRING" id="44689.Q54GC3"/>
<dbReference type="VEuPathDB" id="AmoebaDB:DDB_G0290359"/>
<dbReference type="InParanoid" id="Q54GC3"/>
<evidence type="ECO:0000256" key="2">
    <source>
        <dbReference type="SAM" id="MobiDB-lite"/>
    </source>
</evidence>
<evidence type="ECO:0000313" key="4">
    <source>
        <dbReference type="Proteomes" id="UP000002195"/>
    </source>
</evidence>
<dbReference type="GO" id="GO:0072659">
    <property type="term" value="P:protein localization to plasma membrane"/>
    <property type="evidence" value="ECO:0000318"/>
    <property type="project" value="GO_Central"/>
</dbReference>
<accession>Q54GC3</accession>
<dbReference type="GeneID" id="8627564"/>
<dbReference type="dictyBase" id="DDB_G0290359"/>
<name>Q54GC3_DICDI</name>
<dbReference type="SUPFAM" id="SSF48371">
    <property type="entry name" value="ARM repeat"/>
    <property type="match status" value="1"/>
</dbReference>
<feature type="region of interest" description="Disordered" evidence="2">
    <location>
        <begin position="696"/>
        <end position="720"/>
    </location>
</feature>
<gene>
    <name evidence="3" type="ORF">DDB_G0290359</name>
</gene>
<dbReference type="PaxDb" id="44689-DDB0219543"/>
<evidence type="ECO:0000256" key="1">
    <source>
        <dbReference type="ARBA" id="ARBA00010216"/>
    </source>
</evidence>
<dbReference type="Pfam" id="PF21052">
    <property type="entry name" value="EFR3_ARM"/>
    <property type="match status" value="1"/>
</dbReference>
<dbReference type="FunCoup" id="Q54GC3">
    <property type="interactions" value="82"/>
</dbReference>
<dbReference type="AlphaFoldDB" id="Q54GC3"/>
<keyword evidence="4" id="KW-1185">Reference proteome</keyword>
<evidence type="ECO:0000313" key="3">
    <source>
        <dbReference type="EMBL" id="EAL62306.1"/>
    </source>
</evidence>
<comment type="caution">
    <text evidence="3">The sequence shown here is derived from an EMBL/GenBank/DDBJ whole genome shotgun (WGS) entry which is preliminary data.</text>
</comment>
<sequence>MAFGKTKKYKRIVKTIFPQVEGGEMQLGNISKLVYFCEMSPEQLQKVGPYIEAKAQKNLSKKRLVYVSTCIIIIRELIIGCRKHLALFSGNATRLMKILLIQTEYPSLQIEATETFIRFASVQDDSNQIPPEIDEFIKYFIIMAKNMDNDDTMRRTIRGEGLRGVTAYVSLASLTDDLDTFITKHTDIIYTILDNMQYRDQIPSPLIIINIKIVIIDKYHNRSMENRNQHHDETGETTITNVKLLATECLKDLSGRVDNMTVASLVTTIVNYLDSHQKWNFEKFAVHALTSVTQSIKGQNYTIMLTSFLRHLELDHPPTVTKEIVLTSVAIVNDTTSSINMVVTSLLKILVRSIENSSKHLPDVDQQFSLQNSIVESIGLIGRKIKSTGKKVEIMNQIINSLRDIIKSNNSTTNNLINLITFSFVQCISQVASTLNDLVVGPSLVPLLDLTSKLIGIHQSPTTSHQTKTFIQSTFQSFLIQQIQFKSLFDQLMNQQIIQFNNNDGVLEFLNNCSKPIIETIISGLKSKNNQPDNIISIFKTLVALLIREKSKQIQYSIPMLLKLESEIDDNNNSNQLPIRLVRSIHLLISSYLIVVARLYRSKELEDYVEQVSNYRKSMNIHCKYLLFDIKSLSGLVIANTQKHIYSDQDQDISTLVSGSSSSSSTTIATTKITTQTTLVTSTTIEETITTQETFEKIENKEKEEEKQEEEEIEEPKEERKDIINHEKVIEILCAIQSLCAEIPNLKSILLEGADPNNLSTISNLQILQQTPPPPRIVTNEINSNTTTTATISNDGYLNEVNTTTTTTTTTITSPMKLPILNKSRESVVLSSTIPTMFQKSLTFDSFKQFVNYFDENNHAVNGVTAAANQQAQQIQNGSISGVVKVERNNVHNAIFEQTFELTCAKIVEAQHINKEYSDLMEILKLSEQQNLIENNNNNRAPIFIN</sequence>
<dbReference type="GO" id="GO:0005886">
    <property type="term" value="C:plasma membrane"/>
    <property type="evidence" value="ECO:0000318"/>
    <property type="project" value="GO_Central"/>
</dbReference>
<dbReference type="RefSeq" id="XP_635760.1">
    <property type="nucleotide sequence ID" value="XM_630668.1"/>
</dbReference>
<dbReference type="PANTHER" id="PTHR12444">
    <property type="entry name" value="PROTEIN EFR3 HOMOLOG CMP44E"/>
    <property type="match status" value="1"/>
</dbReference>
<dbReference type="InterPro" id="IPR051851">
    <property type="entry name" value="EFR3_Homologs"/>
</dbReference>
<dbReference type="PANTHER" id="PTHR12444:SF8">
    <property type="entry name" value="PROTEIN EFR3 HOMOLOG CMP44E"/>
    <property type="match status" value="1"/>
</dbReference>
<reference evidence="3 4" key="1">
    <citation type="journal article" date="2005" name="Nature">
        <title>The genome of the social amoeba Dictyostelium discoideum.</title>
        <authorList>
            <consortium name="The Dictyostelium discoideum Sequencing Consortium"/>
            <person name="Eichinger L."/>
            <person name="Pachebat J.A."/>
            <person name="Glockner G."/>
            <person name="Rajandream M.A."/>
            <person name="Sucgang R."/>
            <person name="Berriman M."/>
            <person name="Song J."/>
            <person name="Olsen R."/>
            <person name="Szafranski K."/>
            <person name="Xu Q."/>
            <person name="Tunggal B."/>
            <person name="Kummerfeld S."/>
            <person name="Madera M."/>
            <person name="Konfortov B.A."/>
            <person name="Rivero F."/>
            <person name="Bankier A.T."/>
            <person name="Lehmann R."/>
            <person name="Hamlin N."/>
            <person name="Davies R."/>
            <person name="Gaudet P."/>
            <person name="Fey P."/>
            <person name="Pilcher K."/>
            <person name="Chen G."/>
            <person name="Saunders D."/>
            <person name="Sodergren E."/>
            <person name="Davis P."/>
            <person name="Kerhornou A."/>
            <person name="Nie X."/>
            <person name="Hall N."/>
            <person name="Anjard C."/>
            <person name="Hemphill L."/>
            <person name="Bason N."/>
            <person name="Farbrother P."/>
            <person name="Desany B."/>
            <person name="Just E."/>
            <person name="Morio T."/>
            <person name="Rost R."/>
            <person name="Churcher C."/>
            <person name="Cooper J."/>
            <person name="Haydock S."/>
            <person name="van Driessche N."/>
            <person name="Cronin A."/>
            <person name="Goodhead I."/>
            <person name="Muzny D."/>
            <person name="Mourier T."/>
            <person name="Pain A."/>
            <person name="Lu M."/>
            <person name="Harper D."/>
            <person name="Lindsay R."/>
            <person name="Hauser H."/>
            <person name="James K."/>
            <person name="Quiles M."/>
            <person name="Madan Babu M."/>
            <person name="Saito T."/>
            <person name="Buchrieser C."/>
            <person name="Wardroper A."/>
            <person name="Felder M."/>
            <person name="Thangavelu M."/>
            <person name="Johnson D."/>
            <person name="Knights A."/>
            <person name="Loulseged H."/>
            <person name="Mungall K."/>
            <person name="Oliver K."/>
            <person name="Price C."/>
            <person name="Quail M.A."/>
            <person name="Urushihara H."/>
            <person name="Hernandez J."/>
            <person name="Rabbinowitsch E."/>
            <person name="Steffen D."/>
            <person name="Sanders M."/>
            <person name="Ma J."/>
            <person name="Kohara Y."/>
            <person name="Sharp S."/>
            <person name="Simmonds M."/>
            <person name="Spiegler S."/>
            <person name="Tivey A."/>
            <person name="Sugano S."/>
            <person name="White B."/>
            <person name="Walker D."/>
            <person name="Woodward J."/>
            <person name="Winckler T."/>
            <person name="Tanaka Y."/>
            <person name="Shaulsky G."/>
            <person name="Schleicher M."/>
            <person name="Weinstock G."/>
            <person name="Rosenthal A."/>
            <person name="Cox E.C."/>
            <person name="Chisholm R.L."/>
            <person name="Gibbs R."/>
            <person name="Loomis W.F."/>
            <person name="Platzer M."/>
            <person name="Kay R.R."/>
            <person name="Williams J."/>
            <person name="Dear P.H."/>
            <person name="Noegel A.A."/>
            <person name="Barrell B."/>
            <person name="Kuspa A."/>
        </authorList>
    </citation>
    <scope>NUCLEOTIDE SEQUENCE [LARGE SCALE GENOMIC DNA]</scope>
    <source>
        <strain evidence="3 4">AX4</strain>
    </source>
</reference>
<dbReference type="PhylomeDB" id="Q54GC3"/>
<organism evidence="3 4">
    <name type="scientific">Dictyostelium discoideum</name>
    <name type="common">Social amoeba</name>
    <dbReference type="NCBI Taxonomy" id="44689"/>
    <lineage>
        <taxon>Eukaryota</taxon>
        <taxon>Amoebozoa</taxon>
        <taxon>Evosea</taxon>
        <taxon>Eumycetozoa</taxon>
        <taxon>Dictyostelia</taxon>
        <taxon>Dictyosteliales</taxon>
        <taxon>Dictyosteliaceae</taxon>
        <taxon>Dictyostelium</taxon>
    </lineage>
</organism>
<dbReference type="Proteomes" id="UP000002195">
    <property type="component" value="Unassembled WGS sequence"/>
</dbReference>
<dbReference type="EMBL" id="AAFI02000162">
    <property type="protein sequence ID" value="EAL62306.1"/>
    <property type="molecule type" value="Genomic_DNA"/>
</dbReference>